<dbReference type="PANTHER" id="PTHR32204">
    <property type="entry name" value="ATPASE RAVA"/>
    <property type="match status" value="1"/>
</dbReference>
<feature type="domain" description="ATPase RavA-like AAA lid" evidence="2">
    <location>
        <begin position="264"/>
        <end position="316"/>
    </location>
</feature>
<evidence type="ECO:0000313" key="5">
    <source>
        <dbReference type="Proteomes" id="UP000176501"/>
    </source>
</evidence>
<accession>A0A1F7W552</accession>
<feature type="transmembrane region" description="Helical" evidence="1">
    <location>
        <begin position="39"/>
        <end position="58"/>
    </location>
</feature>
<keyword evidence="1" id="KW-0472">Membrane</keyword>
<keyword evidence="1" id="KW-0812">Transmembrane</keyword>
<sequence length="420" mass="46123">MSQPQTPDFAGAIALAPKIRAVTDDVLIRNIDRKREATAFWLGLISGYPVFLFGSYGVNKTQMVEQMVGRLLSATFANELIPQVKSADQILVVSSSIRERTVAEGEKMVDIHQVLGRAFLAHVFFGDEFFKDPTNPALLELIDYALNGTVRHEGAKLRSSLRLFMAAGNELPDPDGLMGATWARMILRVKVNPLDAVGKRRLVTSRLDHQRGISTPQSKAGLTLQEVDLLRGMRPFVDVPESVVDQVLDVYQDLVDQDEGFRWIWEDDRRFGRVFDVLQAHALMHGRTQVTSSDLTVLRWLLWNDSSQIPALEAIVDPLCRTPFGECRELVDTLLATGGIVDQVCQGTANQWANAVTQVNTCKTALTTKVGTLSGAENTKVQSWITALAAMVTLIASSAGGSIDRNAAQVAYNSLKSALS</sequence>
<dbReference type="InterPro" id="IPR045427">
    <property type="entry name" value="MoxR"/>
</dbReference>
<evidence type="ECO:0000259" key="3">
    <source>
        <dbReference type="Pfam" id="PF20030"/>
    </source>
</evidence>
<gene>
    <name evidence="4" type="ORF">A2304_05325</name>
</gene>
<dbReference type="PANTHER" id="PTHR32204:SF0">
    <property type="entry name" value="ATPASE RAVA"/>
    <property type="match status" value="1"/>
</dbReference>
<keyword evidence="1" id="KW-1133">Transmembrane helix</keyword>
<evidence type="ECO:0000259" key="2">
    <source>
        <dbReference type="Pfam" id="PF17868"/>
    </source>
</evidence>
<dbReference type="Gene3D" id="3.40.50.300">
    <property type="entry name" value="P-loop containing nucleotide triphosphate hydrolases"/>
    <property type="match status" value="1"/>
</dbReference>
<feature type="domain" description="MoxR" evidence="3">
    <location>
        <begin position="18"/>
        <end position="202"/>
    </location>
</feature>
<proteinExistence type="predicted"/>
<dbReference type="EMBL" id="MGFE01000026">
    <property type="protein sequence ID" value="OGL97945.1"/>
    <property type="molecule type" value="Genomic_DNA"/>
</dbReference>
<protein>
    <submittedName>
        <fullName evidence="4">Uncharacterized protein</fullName>
    </submittedName>
</protein>
<dbReference type="AlphaFoldDB" id="A0A1F7W552"/>
<dbReference type="InterPro" id="IPR050513">
    <property type="entry name" value="RavA_ATPases"/>
</dbReference>
<organism evidence="4 5">
    <name type="scientific">Candidatus Uhrbacteria bacterium RIFOXYB2_FULL_57_15</name>
    <dbReference type="NCBI Taxonomy" id="1802422"/>
    <lineage>
        <taxon>Bacteria</taxon>
        <taxon>Candidatus Uhriibacteriota</taxon>
    </lineage>
</organism>
<dbReference type="SUPFAM" id="SSF52540">
    <property type="entry name" value="P-loop containing nucleoside triphosphate hydrolases"/>
    <property type="match status" value="1"/>
</dbReference>
<evidence type="ECO:0000256" key="1">
    <source>
        <dbReference type="SAM" id="Phobius"/>
    </source>
</evidence>
<dbReference type="InterPro" id="IPR027417">
    <property type="entry name" value="P-loop_NTPase"/>
</dbReference>
<name>A0A1F7W552_9BACT</name>
<dbReference type="Proteomes" id="UP000176501">
    <property type="component" value="Unassembled WGS sequence"/>
</dbReference>
<dbReference type="InterPro" id="IPR041538">
    <property type="entry name" value="RavA-like_AAA_lid"/>
</dbReference>
<evidence type="ECO:0000313" key="4">
    <source>
        <dbReference type="EMBL" id="OGL97945.1"/>
    </source>
</evidence>
<comment type="caution">
    <text evidence="4">The sequence shown here is derived from an EMBL/GenBank/DDBJ whole genome shotgun (WGS) entry which is preliminary data.</text>
</comment>
<reference evidence="4 5" key="1">
    <citation type="journal article" date="2016" name="Nat. Commun.">
        <title>Thousands of microbial genomes shed light on interconnected biogeochemical processes in an aquifer system.</title>
        <authorList>
            <person name="Anantharaman K."/>
            <person name="Brown C.T."/>
            <person name="Hug L.A."/>
            <person name="Sharon I."/>
            <person name="Castelle C.J."/>
            <person name="Probst A.J."/>
            <person name="Thomas B.C."/>
            <person name="Singh A."/>
            <person name="Wilkins M.J."/>
            <person name="Karaoz U."/>
            <person name="Brodie E.L."/>
            <person name="Williams K.H."/>
            <person name="Hubbard S.S."/>
            <person name="Banfield J.F."/>
        </authorList>
    </citation>
    <scope>NUCLEOTIDE SEQUENCE [LARGE SCALE GENOMIC DNA]</scope>
</reference>
<dbReference type="Pfam" id="PF20030">
    <property type="entry name" value="bpMoxR"/>
    <property type="match status" value="1"/>
</dbReference>
<dbReference type="Pfam" id="PF17868">
    <property type="entry name" value="AAA_lid_8"/>
    <property type="match status" value="1"/>
</dbReference>